<proteinExistence type="predicted"/>
<dbReference type="HOGENOM" id="CLU_2762110_0_0_1"/>
<evidence type="ECO:0000256" key="1">
    <source>
        <dbReference type="SAM" id="MobiDB-lite"/>
    </source>
</evidence>
<dbReference type="Proteomes" id="UP000008022">
    <property type="component" value="Unassembled WGS sequence"/>
</dbReference>
<accession>A0A0E0QZF4</accession>
<keyword evidence="3" id="KW-1185">Reference proteome</keyword>
<sequence length="70" mass="7763">MVLAVEGTRAGSENGAQRNRKEAMFGPFHGTRLQPQRSQDAMRCREVINATADNLLSYPTATKNKGKKKE</sequence>
<reference evidence="3" key="1">
    <citation type="submission" date="2013-06" db="EMBL/GenBank/DDBJ databases">
        <authorList>
            <person name="Zhao Q."/>
        </authorList>
    </citation>
    <scope>NUCLEOTIDE SEQUENCE</scope>
    <source>
        <strain evidence="3">cv. W1943</strain>
    </source>
</reference>
<dbReference type="AlphaFoldDB" id="A0A0E0QZF4"/>
<dbReference type="EnsemblPlants" id="ORUFI10G11320.1">
    <property type="protein sequence ID" value="ORUFI10G11320.1"/>
    <property type="gene ID" value="ORUFI10G11320"/>
</dbReference>
<feature type="region of interest" description="Disordered" evidence="1">
    <location>
        <begin position="1"/>
        <end position="40"/>
    </location>
</feature>
<evidence type="ECO:0000313" key="2">
    <source>
        <dbReference type="EnsemblPlants" id="ORUFI10G11320.1"/>
    </source>
</evidence>
<dbReference type="Gramene" id="ORUFI10G11320.1">
    <property type="protein sequence ID" value="ORUFI10G11320.1"/>
    <property type="gene ID" value="ORUFI10G11320"/>
</dbReference>
<name>A0A0E0QZF4_ORYRU</name>
<organism evidence="2 3">
    <name type="scientific">Oryza rufipogon</name>
    <name type="common">Brownbeard rice</name>
    <name type="synonym">Asian wild rice</name>
    <dbReference type="NCBI Taxonomy" id="4529"/>
    <lineage>
        <taxon>Eukaryota</taxon>
        <taxon>Viridiplantae</taxon>
        <taxon>Streptophyta</taxon>
        <taxon>Embryophyta</taxon>
        <taxon>Tracheophyta</taxon>
        <taxon>Spermatophyta</taxon>
        <taxon>Magnoliopsida</taxon>
        <taxon>Liliopsida</taxon>
        <taxon>Poales</taxon>
        <taxon>Poaceae</taxon>
        <taxon>BOP clade</taxon>
        <taxon>Oryzoideae</taxon>
        <taxon>Oryzeae</taxon>
        <taxon>Oryzinae</taxon>
        <taxon>Oryza</taxon>
    </lineage>
</organism>
<protein>
    <submittedName>
        <fullName evidence="2">Uncharacterized protein</fullName>
    </submittedName>
</protein>
<evidence type="ECO:0000313" key="3">
    <source>
        <dbReference type="Proteomes" id="UP000008022"/>
    </source>
</evidence>
<dbReference type="OMA" id="EAMFGPF"/>
<reference evidence="2" key="2">
    <citation type="submission" date="2015-06" db="UniProtKB">
        <authorList>
            <consortium name="EnsemblPlants"/>
        </authorList>
    </citation>
    <scope>IDENTIFICATION</scope>
</reference>